<sequence length="454" mass="49915">MQSENPMTLPTAQSNPIGRKSNPQSTIDNLHSIPSAFLAAIIALGLCLTGCSGAESSMVQPTSPDSSLVEAATLRDSLRLCRTGDLADARPWLQQWVNRHPDDATGHAWFARALFRDGKPREAASQANRAVKTSGCNSFAYTTRGDVTNPQFVLESERSADAVWRDYQQAVTCNPDAGIAWISMWPLATQRGDADAAHRAIQRIHELDFFPGPVQTLARWMFATVPPDALLLTNGDADTYPLLGLQQVDGRRTDIAVVNASLLNLPAYVEYVSGQYDLPLPMASDSLRAFRPYAEEDGDVITLSKAVVKAWYDMQATGKLTRPVVGAPTLTASTFDGLHDLQTTSIGAYTHTDPDTPPLRDASRITQSFLSLDASDFEGPVASHLDMSCIRQSSTGLRTVILYYAVSYADVMIEQDRPLPARQILNWVDRLRPDLDLEPDVVRYLHTLRERLES</sequence>
<evidence type="ECO:0000313" key="2">
    <source>
        <dbReference type="EMBL" id="PEN11407.1"/>
    </source>
</evidence>
<keyword evidence="3" id="KW-1185">Reference proteome</keyword>
<gene>
    <name evidence="2" type="ORF">CRI94_15325</name>
</gene>
<evidence type="ECO:0008006" key="4">
    <source>
        <dbReference type="Google" id="ProtNLM"/>
    </source>
</evidence>
<dbReference type="EMBL" id="PDEQ01000009">
    <property type="protein sequence ID" value="PEN11407.1"/>
    <property type="molecule type" value="Genomic_DNA"/>
</dbReference>
<dbReference type="Proteomes" id="UP000220102">
    <property type="component" value="Unassembled WGS sequence"/>
</dbReference>
<organism evidence="2 3">
    <name type="scientific">Longibacter salinarum</name>
    <dbReference type="NCBI Taxonomy" id="1850348"/>
    <lineage>
        <taxon>Bacteria</taxon>
        <taxon>Pseudomonadati</taxon>
        <taxon>Rhodothermota</taxon>
        <taxon>Rhodothermia</taxon>
        <taxon>Rhodothermales</taxon>
        <taxon>Salisaetaceae</taxon>
        <taxon>Longibacter</taxon>
    </lineage>
</organism>
<evidence type="ECO:0000256" key="1">
    <source>
        <dbReference type="SAM" id="MobiDB-lite"/>
    </source>
</evidence>
<name>A0A2A8CUH8_9BACT</name>
<evidence type="ECO:0000313" key="3">
    <source>
        <dbReference type="Proteomes" id="UP000220102"/>
    </source>
</evidence>
<dbReference type="InterPro" id="IPR011990">
    <property type="entry name" value="TPR-like_helical_dom_sf"/>
</dbReference>
<proteinExistence type="predicted"/>
<accession>A0A2A8CUH8</accession>
<dbReference type="AlphaFoldDB" id="A0A2A8CUH8"/>
<comment type="caution">
    <text evidence="2">The sequence shown here is derived from an EMBL/GenBank/DDBJ whole genome shotgun (WGS) entry which is preliminary data.</text>
</comment>
<dbReference type="Gene3D" id="1.25.40.10">
    <property type="entry name" value="Tetratricopeptide repeat domain"/>
    <property type="match status" value="1"/>
</dbReference>
<dbReference type="SUPFAM" id="SSF48452">
    <property type="entry name" value="TPR-like"/>
    <property type="match status" value="1"/>
</dbReference>
<protein>
    <recommendedName>
        <fullName evidence="4">Tetratricopeptide repeat protein</fullName>
    </recommendedName>
</protein>
<reference evidence="2 3" key="1">
    <citation type="submission" date="2017-10" db="EMBL/GenBank/DDBJ databases">
        <title>Draft genome of Longibacter Salinarum.</title>
        <authorList>
            <person name="Goh K.M."/>
            <person name="Shamsir M.S."/>
            <person name="Lim S.W."/>
        </authorList>
    </citation>
    <scope>NUCLEOTIDE SEQUENCE [LARGE SCALE GENOMIC DNA]</scope>
    <source>
        <strain evidence="2 3">KCTC 52045</strain>
    </source>
</reference>
<feature type="region of interest" description="Disordered" evidence="1">
    <location>
        <begin position="1"/>
        <end position="26"/>
    </location>
</feature>